<dbReference type="GO" id="GO:0005634">
    <property type="term" value="C:nucleus"/>
    <property type="evidence" value="ECO:0007669"/>
    <property type="project" value="TreeGrafter"/>
</dbReference>
<feature type="compositionally biased region" description="Polar residues" evidence="4">
    <location>
        <begin position="305"/>
        <end position="324"/>
    </location>
</feature>
<dbReference type="Proteomes" id="UP000494106">
    <property type="component" value="Unassembled WGS sequence"/>
</dbReference>
<gene>
    <name evidence="5" type="ORF">APLA_LOCUS1250</name>
</gene>
<dbReference type="InterPro" id="IPR050663">
    <property type="entry name" value="Ankyrin-SOCS_Box"/>
</dbReference>
<feature type="region of interest" description="Disordered" evidence="4">
    <location>
        <begin position="425"/>
        <end position="461"/>
    </location>
</feature>
<organism evidence="5 6">
    <name type="scientific">Arctia plantaginis</name>
    <name type="common">Wood tiger moth</name>
    <name type="synonym">Phalaena plantaginis</name>
    <dbReference type="NCBI Taxonomy" id="874455"/>
    <lineage>
        <taxon>Eukaryota</taxon>
        <taxon>Metazoa</taxon>
        <taxon>Ecdysozoa</taxon>
        <taxon>Arthropoda</taxon>
        <taxon>Hexapoda</taxon>
        <taxon>Insecta</taxon>
        <taxon>Pterygota</taxon>
        <taxon>Neoptera</taxon>
        <taxon>Endopterygota</taxon>
        <taxon>Lepidoptera</taxon>
        <taxon>Glossata</taxon>
        <taxon>Ditrysia</taxon>
        <taxon>Noctuoidea</taxon>
        <taxon>Erebidae</taxon>
        <taxon>Arctiinae</taxon>
        <taxon>Arctia</taxon>
    </lineage>
</organism>
<evidence type="ECO:0000256" key="2">
    <source>
        <dbReference type="ARBA" id="ARBA00023043"/>
    </source>
</evidence>
<dbReference type="PANTHER" id="PTHR24193">
    <property type="entry name" value="ANKYRIN REPEAT PROTEIN"/>
    <property type="match status" value="1"/>
</dbReference>
<evidence type="ECO:0000256" key="3">
    <source>
        <dbReference type="PROSITE-ProRule" id="PRU00023"/>
    </source>
</evidence>
<feature type="repeat" description="ANK" evidence="3">
    <location>
        <begin position="104"/>
        <end position="136"/>
    </location>
</feature>
<accession>A0A8S0YUV8</accession>
<dbReference type="PANTHER" id="PTHR24193:SF121">
    <property type="entry name" value="ADA2A-CONTAINING COMPLEX COMPONENT 3, ISOFORM D"/>
    <property type="match status" value="1"/>
</dbReference>
<dbReference type="InterPro" id="IPR002110">
    <property type="entry name" value="Ankyrin_rpt"/>
</dbReference>
<feature type="region of interest" description="Disordered" evidence="4">
    <location>
        <begin position="301"/>
        <end position="324"/>
    </location>
</feature>
<evidence type="ECO:0000313" key="6">
    <source>
        <dbReference type="Proteomes" id="UP000494106"/>
    </source>
</evidence>
<name>A0A8S0YUV8_ARCPL</name>
<dbReference type="Pfam" id="PF00023">
    <property type="entry name" value="Ank"/>
    <property type="match status" value="1"/>
</dbReference>
<dbReference type="PROSITE" id="PS50297">
    <property type="entry name" value="ANK_REP_REGION"/>
    <property type="match status" value="3"/>
</dbReference>
<proteinExistence type="predicted"/>
<dbReference type="PRINTS" id="PR01415">
    <property type="entry name" value="ANKYRIN"/>
</dbReference>
<comment type="caution">
    <text evidence="5">The sequence shown here is derived from an EMBL/GenBank/DDBJ whole genome shotgun (WGS) entry which is preliminary data.</text>
</comment>
<dbReference type="GO" id="GO:0000976">
    <property type="term" value="F:transcription cis-regulatory region binding"/>
    <property type="evidence" value="ECO:0007669"/>
    <property type="project" value="TreeGrafter"/>
</dbReference>
<dbReference type="SUPFAM" id="SSF48403">
    <property type="entry name" value="Ankyrin repeat"/>
    <property type="match status" value="1"/>
</dbReference>
<sequence length="495" mass="52605">MFSKMLDIKNHGSETISSAPTCGGGAAGSRVAASSAAVELGRRLLLAARAGDTALVLDLMAKGAPFTTDWLGTSPLHLAASNGHAETCAVLLRAGVSRDARTKVERTPLHLAAYGGHAAVTALLLQAGAAVDCRDMLRMTPLHWAVQRGHAATAAELLAHGAEPAALSKFHKSPRSLALQLRRDDLLRLLDDAQRQREAARSVHHLVSEQMSQEPSPEPPMQTFDAVQRIQDMKPNRIKQQPEKVVKTDTKTESQREGAAAQLLRKHGITLLPTDDTSTVLNALQSGRTVVLSDAGKLMLKESSETSQPAASKPSPSTTHPNKNMVLTATPVKSPPKPGMKIFTLNNKLLAVPKEGNKIPVKKIINPQDMQVKFVQLPADAKIISPSKVVGVRRPAAARPAGQRPAVKIIMNKSNFHRLVANANRADEVRESSTPSPSASSAAESTAGEEGAGGGGGAAELRAQLSAAQRALAALRHELRTTRAKLAHYERLDPA</sequence>
<dbReference type="GO" id="GO:0045944">
    <property type="term" value="P:positive regulation of transcription by RNA polymerase II"/>
    <property type="evidence" value="ECO:0007669"/>
    <property type="project" value="TreeGrafter"/>
</dbReference>
<protein>
    <submittedName>
        <fullName evidence="5">Uncharacterized protein</fullName>
    </submittedName>
</protein>
<feature type="compositionally biased region" description="Low complexity" evidence="4">
    <location>
        <begin position="432"/>
        <end position="449"/>
    </location>
</feature>
<dbReference type="InterPro" id="IPR036770">
    <property type="entry name" value="Ankyrin_rpt-contain_sf"/>
</dbReference>
<evidence type="ECO:0000313" key="5">
    <source>
        <dbReference type="EMBL" id="CAB3222766.1"/>
    </source>
</evidence>
<keyword evidence="2 3" id="KW-0040">ANK repeat</keyword>
<feature type="repeat" description="ANK" evidence="3">
    <location>
        <begin position="71"/>
        <end position="103"/>
    </location>
</feature>
<dbReference type="OrthoDB" id="341259at2759"/>
<feature type="repeat" description="ANK" evidence="3">
    <location>
        <begin position="137"/>
        <end position="169"/>
    </location>
</feature>
<dbReference type="EMBL" id="CADEBC010000100">
    <property type="protein sequence ID" value="CAB3222766.1"/>
    <property type="molecule type" value="Genomic_DNA"/>
</dbReference>
<dbReference type="Gene3D" id="1.25.40.20">
    <property type="entry name" value="Ankyrin repeat-containing domain"/>
    <property type="match status" value="1"/>
</dbReference>
<keyword evidence="6" id="KW-1185">Reference proteome</keyword>
<dbReference type="AlphaFoldDB" id="A0A8S0YUV8"/>
<dbReference type="PROSITE" id="PS50088">
    <property type="entry name" value="ANK_REPEAT"/>
    <property type="match status" value="3"/>
</dbReference>
<evidence type="ECO:0000256" key="1">
    <source>
        <dbReference type="ARBA" id="ARBA00022737"/>
    </source>
</evidence>
<dbReference type="Pfam" id="PF12796">
    <property type="entry name" value="Ank_2"/>
    <property type="match status" value="1"/>
</dbReference>
<dbReference type="SMART" id="SM00248">
    <property type="entry name" value="ANK"/>
    <property type="match status" value="3"/>
</dbReference>
<reference evidence="5 6" key="1">
    <citation type="submission" date="2020-04" db="EMBL/GenBank/DDBJ databases">
        <authorList>
            <person name="Wallbank WR R."/>
            <person name="Pardo Diaz C."/>
            <person name="Kozak K."/>
            <person name="Martin S."/>
            <person name="Jiggins C."/>
            <person name="Moest M."/>
            <person name="Warren A I."/>
            <person name="Byers J.R.P. K."/>
            <person name="Montejo-Kovacevich G."/>
            <person name="Yen C E."/>
        </authorList>
    </citation>
    <scope>NUCLEOTIDE SEQUENCE [LARGE SCALE GENOMIC DNA]</scope>
</reference>
<keyword evidence="1" id="KW-0677">Repeat</keyword>
<evidence type="ECO:0000256" key="4">
    <source>
        <dbReference type="SAM" id="MobiDB-lite"/>
    </source>
</evidence>